<dbReference type="OrthoDB" id="566409at2759"/>
<sequence length="131" mass="13814">MDGLTGSEIAGFVVGALLLGATIAAPKVDGFIASSQRRSLGMCKRCDDLQIVACSQCKGMGSVRKGGVLSLGMLDDLYESLGAEFGSMHKVQIQRPSLVSGVLEDCMTLNNNGTRKYKVLSYAHKSAALIN</sequence>
<dbReference type="PANTHER" id="PTHR37760">
    <property type="entry name" value="CHAPERONE"/>
    <property type="match status" value="1"/>
</dbReference>
<dbReference type="Proteomes" id="UP000604825">
    <property type="component" value="Unassembled WGS sequence"/>
</dbReference>
<comment type="caution">
    <text evidence="1">The sequence shown here is derived from an EMBL/GenBank/DDBJ whole genome shotgun (WGS) entry which is preliminary data.</text>
</comment>
<dbReference type="EMBL" id="CAJGYO010000002">
    <property type="protein sequence ID" value="CAD6211530.1"/>
    <property type="molecule type" value="Genomic_DNA"/>
</dbReference>
<name>A0A811MVZ7_9POAL</name>
<gene>
    <name evidence="1" type="ORF">NCGR_LOCUS7492</name>
</gene>
<dbReference type="PANTHER" id="PTHR37760:SF1">
    <property type="entry name" value="CHAPERONE"/>
    <property type="match status" value="1"/>
</dbReference>
<reference evidence="1" key="1">
    <citation type="submission" date="2020-10" db="EMBL/GenBank/DDBJ databases">
        <authorList>
            <person name="Han B."/>
            <person name="Lu T."/>
            <person name="Zhao Q."/>
            <person name="Huang X."/>
            <person name="Zhao Y."/>
        </authorList>
    </citation>
    <scope>NUCLEOTIDE SEQUENCE</scope>
</reference>
<organism evidence="1 2">
    <name type="scientific">Miscanthus lutarioriparius</name>
    <dbReference type="NCBI Taxonomy" id="422564"/>
    <lineage>
        <taxon>Eukaryota</taxon>
        <taxon>Viridiplantae</taxon>
        <taxon>Streptophyta</taxon>
        <taxon>Embryophyta</taxon>
        <taxon>Tracheophyta</taxon>
        <taxon>Spermatophyta</taxon>
        <taxon>Magnoliopsida</taxon>
        <taxon>Liliopsida</taxon>
        <taxon>Poales</taxon>
        <taxon>Poaceae</taxon>
        <taxon>PACMAD clade</taxon>
        <taxon>Panicoideae</taxon>
        <taxon>Andropogonodae</taxon>
        <taxon>Andropogoneae</taxon>
        <taxon>Saccharinae</taxon>
        <taxon>Miscanthus</taxon>
    </lineage>
</organism>
<evidence type="ECO:0000313" key="2">
    <source>
        <dbReference type="Proteomes" id="UP000604825"/>
    </source>
</evidence>
<proteinExistence type="predicted"/>
<accession>A0A811MVZ7</accession>
<dbReference type="AlphaFoldDB" id="A0A811MVZ7"/>
<evidence type="ECO:0000313" key="1">
    <source>
        <dbReference type="EMBL" id="CAD6211530.1"/>
    </source>
</evidence>
<protein>
    <submittedName>
        <fullName evidence="1">Uncharacterized protein</fullName>
    </submittedName>
</protein>
<keyword evidence="2" id="KW-1185">Reference proteome</keyword>